<dbReference type="Proteomes" id="UP000186922">
    <property type="component" value="Unassembled WGS sequence"/>
</dbReference>
<sequence length="165" mass="18778">MQLSFLEVDILVVSWYEISLQSFEPLSFENTVLTFLLNSTYDDERLENRRRFPTAVSFARTSGGSYGAIFVAIMEKFGWKHVAVLADVMATPHPYVGRNRAQCNFITSTLRSRKLAFSETVFDARSNRSIENGLVTAGKFSRVILLCCLVEPLKFVLVRDIPLRE</sequence>
<reference evidence="1 2" key="1">
    <citation type="journal article" date="2016" name="Nat. Commun.">
        <title>Extremotolerant tardigrade genome and improved radiotolerance of human cultured cells by tardigrade-unique protein.</title>
        <authorList>
            <person name="Hashimoto T."/>
            <person name="Horikawa D.D."/>
            <person name="Saito Y."/>
            <person name="Kuwahara H."/>
            <person name="Kozuka-Hata H."/>
            <person name="Shin-I T."/>
            <person name="Minakuchi Y."/>
            <person name="Ohishi K."/>
            <person name="Motoyama A."/>
            <person name="Aizu T."/>
            <person name="Enomoto A."/>
            <person name="Kondo K."/>
            <person name="Tanaka S."/>
            <person name="Hara Y."/>
            <person name="Koshikawa S."/>
            <person name="Sagara H."/>
            <person name="Miura T."/>
            <person name="Yokobori S."/>
            <person name="Miyagawa K."/>
            <person name="Suzuki Y."/>
            <person name="Kubo T."/>
            <person name="Oyama M."/>
            <person name="Kohara Y."/>
            <person name="Fujiyama A."/>
            <person name="Arakawa K."/>
            <person name="Katayama T."/>
            <person name="Toyoda A."/>
            <person name="Kunieda T."/>
        </authorList>
    </citation>
    <scope>NUCLEOTIDE SEQUENCE [LARGE SCALE GENOMIC DNA]</scope>
    <source>
        <strain evidence="1 2">YOKOZUNA-1</strain>
    </source>
</reference>
<name>A0A1D1UZI1_RAMVA</name>
<gene>
    <name evidence="1" type="primary">RvY_03796-1</name>
    <name evidence="1" type="synonym">RvY_03796.1</name>
    <name evidence="1" type="ORF">RvY_03796</name>
</gene>
<comment type="caution">
    <text evidence="1">The sequence shown here is derived from an EMBL/GenBank/DDBJ whole genome shotgun (WGS) entry which is preliminary data.</text>
</comment>
<organism evidence="1 2">
    <name type="scientific">Ramazzottius varieornatus</name>
    <name type="common">Water bear</name>
    <name type="synonym">Tardigrade</name>
    <dbReference type="NCBI Taxonomy" id="947166"/>
    <lineage>
        <taxon>Eukaryota</taxon>
        <taxon>Metazoa</taxon>
        <taxon>Ecdysozoa</taxon>
        <taxon>Tardigrada</taxon>
        <taxon>Eutardigrada</taxon>
        <taxon>Parachela</taxon>
        <taxon>Hypsibioidea</taxon>
        <taxon>Ramazzottiidae</taxon>
        <taxon>Ramazzottius</taxon>
    </lineage>
</organism>
<dbReference type="AlphaFoldDB" id="A0A1D1UZI1"/>
<evidence type="ECO:0008006" key="3">
    <source>
        <dbReference type="Google" id="ProtNLM"/>
    </source>
</evidence>
<dbReference type="EMBL" id="BDGG01000002">
    <property type="protein sequence ID" value="GAU91568.1"/>
    <property type="molecule type" value="Genomic_DNA"/>
</dbReference>
<proteinExistence type="predicted"/>
<dbReference type="OrthoDB" id="10661432at2759"/>
<accession>A0A1D1UZI1</accession>
<evidence type="ECO:0000313" key="1">
    <source>
        <dbReference type="EMBL" id="GAU91568.1"/>
    </source>
</evidence>
<evidence type="ECO:0000313" key="2">
    <source>
        <dbReference type="Proteomes" id="UP000186922"/>
    </source>
</evidence>
<protein>
    <recommendedName>
        <fullName evidence="3">Receptor ligand binding region domain-containing protein</fullName>
    </recommendedName>
</protein>
<dbReference type="Gene3D" id="3.40.50.2300">
    <property type="match status" value="1"/>
</dbReference>
<keyword evidence="2" id="KW-1185">Reference proteome</keyword>